<evidence type="ECO:0000256" key="3">
    <source>
        <dbReference type="ARBA" id="ARBA00023125"/>
    </source>
</evidence>
<gene>
    <name evidence="8" type="ORF">EOD41_00350</name>
</gene>
<evidence type="ECO:0000256" key="4">
    <source>
        <dbReference type="ARBA" id="ARBA00023163"/>
    </source>
</evidence>
<dbReference type="PRINTS" id="PR00032">
    <property type="entry name" value="HTHARAC"/>
</dbReference>
<dbReference type="PROSITE" id="PS01124">
    <property type="entry name" value="HTH_ARAC_FAMILY_2"/>
    <property type="match status" value="1"/>
</dbReference>
<dbReference type="InterPro" id="IPR009057">
    <property type="entry name" value="Homeodomain-like_sf"/>
</dbReference>
<keyword evidence="1 5" id="KW-0597">Phosphoprotein</keyword>
<feature type="modified residue" description="4-aspartylphosphate" evidence="5">
    <location>
        <position position="70"/>
    </location>
</feature>
<evidence type="ECO:0000313" key="8">
    <source>
        <dbReference type="EMBL" id="RVU02425.1"/>
    </source>
</evidence>
<dbReference type="EMBL" id="SACK01000001">
    <property type="protein sequence ID" value="RVU02425.1"/>
    <property type="molecule type" value="Genomic_DNA"/>
</dbReference>
<dbReference type="SUPFAM" id="SSF52172">
    <property type="entry name" value="CheY-like"/>
    <property type="match status" value="1"/>
</dbReference>
<dbReference type="InterPro" id="IPR020449">
    <property type="entry name" value="Tscrpt_reg_AraC-type_HTH"/>
</dbReference>
<name>A0A3S2UN14_9SPHI</name>
<dbReference type="Pfam" id="PF12833">
    <property type="entry name" value="HTH_18"/>
    <property type="match status" value="1"/>
</dbReference>
<evidence type="ECO:0000313" key="9">
    <source>
        <dbReference type="Proteomes" id="UP000282759"/>
    </source>
</evidence>
<dbReference type="Gene3D" id="3.40.50.2300">
    <property type="match status" value="1"/>
</dbReference>
<dbReference type="InterPro" id="IPR018062">
    <property type="entry name" value="HTH_AraC-typ_CS"/>
</dbReference>
<proteinExistence type="predicted"/>
<dbReference type="InterPro" id="IPR018060">
    <property type="entry name" value="HTH_AraC"/>
</dbReference>
<keyword evidence="2" id="KW-0805">Transcription regulation</keyword>
<dbReference type="InterPro" id="IPR011006">
    <property type="entry name" value="CheY-like_superfamily"/>
</dbReference>
<protein>
    <submittedName>
        <fullName evidence="8">Response regulator</fullName>
    </submittedName>
</protein>
<dbReference type="GO" id="GO:0043565">
    <property type="term" value="F:sequence-specific DNA binding"/>
    <property type="evidence" value="ECO:0007669"/>
    <property type="project" value="InterPro"/>
</dbReference>
<dbReference type="PANTHER" id="PTHR43547:SF2">
    <property type="entry name" value="HYBRID SIGNAL TRANSDUCTION HISTIDINE KINASE C"/>
    <property type="match status" value="1"/>
</dbReference>
<dbReference type="GO" id="GO:0000155">
    <property type="term" value="F:phosphorelay sensor kinase activity"/>
    <property type="evidence" value="ECO:0007669"/>
    <property type="project" value="TreeGrafter"/>
</dbReference>
<evidence type="ECO:0000256" key="1">
    <source>
        <dbReference type="ARBA" id="ARBA00022553"/>
    </source>
</evidence>
<reference evidence="8 9" key="1">
    <citation type="submission" date="2019-01" db="EMBL/GenBank/DDBJ databases">
        <authorList>
            <person name="Chen W.-M."/>
        </authorList>
    </citation>
    <scope>NUCLEOTIDE SEQUENCE [LARGE SCALE GENOMIC DNA]</scope>
    <source>
        <strain evidence="8 9">YBJ-36</strain>
    </source>
</reference>
<evidence type="ECO:0000259" key="6">
    <source>
        <dbReference type="PROSITE" id="PS01124"/>
    </source>
</evidence>
<feature type="domain" description="Response regulatory" evidence="7">
    <location>
        <begin position="22"/>
        <end position="137"/>
    </location>
</feature>
<sequence>MEKTLTAVHVHKPHDSETDKPVILLIDDNEEILDFLSDDLSDKYIVLTATSASIALDILHEQIVQLVISDVMMDGMDGFELCQVIKSSFELAHVPVILLTAKNSLQSKIEGLEQGADAYIEKPFSPEYLQAQVASLLKNRDKIKQYFANSPLVHIKTIAHSRHDELFLEKLNDLILVNLNNKELSVEHLADMMNMSRPTLYRKIKSISDMTPNELINLARLKKAAELLNEEELKIYEISDLVGYSSQTHFGRNFLKQFGMSPSDYIMHRPQRNEG</sequence>
<evidence type="ECO:0000256" key="5">
    <source>
        <dbReference type="PROSITE-ProRule" id="PRU00169"/>
    </source>
</evidence>
<dbReference type="PROSITE" id="PS00041">
    <property type="entry name" value="HTH_ARAC_FAMILY_1"/>
    <property type="match status" value="1"/>
</dbReference>
<dbReference type="PANTHER" id="PTHR43547">
    <property type="entry name" value="TWO-COMPONENT HISTIDINE KINASE"/>
    <property type="match status" value="1"/>
</dbReference>
<dbReference type="AlphaFoldDB" id="A0A3S2UN14"/>
<keyword evidence="4" id="KW-0804">Transcription</keyword>
<dbReference type="PROSITE" id="PS50110">
    <property type="entry name" value="RESPONSE_REGULATORY"/>
    <property type="match status" value="1"/>
</dbReference>
<keyword evidence="3" id="KW-0238">DNA-binding</keyword>
<evidence type="ECO:0000259" key="7">
    <source>
        <dbReference type="PROSITE" id="PS50110"/>
    </source>
</evidence>
<organism evidence="8 9">
    <name type="scientific">Mucilaginibacter limnophilus</name>
    <dbReference type="NCBI Taxonomy" id="1932778"/>
    <lineage>
        <taxon>Bacteria</taxon>
        <taxon>Pseudomonadati</taxon>
        <taxon>Bacteroidota</taxon>
        <taxon>Sphingobacteriia</taxon>
        <taxon>Sphingobacteriales</taxon>
        <taxon>Sphingobacteriaceae</taxon>
        <taxon>Mucilaginibacter</taxon>
    </lineage>
</organism>
<dbReference type="GO" id="GO:0003700">
    <property type="term" value="F:DNA-binding transcription factor activity"/>
    <property type="evidence" value="ECO:0007669"/>
    <property type="project" value="InterPro"/>
</dbReference>
<dbReference type="CDD" id="cd17574">
    <property type="entry name" value="REC_OmpR"/>
    <property type="match status" value="1"/>
</dbReference>
<dbReference type="SMART" id="SM00342">
    <property type="entry name" value="HTH_ARAC"/>
    <property type="match status" value="1"/>
</dbReference>
<dbReference type="SMART" id="SM00448">
    <property type="entry name" value="REC"/>
    <property type="match status" value="1"/>
</dbReference>
<feature type="domain" description="HTH araC/xylS-type" evidence="6">
    <location>
        <begin position="169"/>
        <end position="268"/>
    </location>
</feature>
<dbReference type="SUPFAM" id="SSF46689">
    <property type="entry name" value="Homeodomain-like"/>
    <property type="match status" value="1"/>
</dbReference>
<accession>A0A3S2UN14</accession>
<dbReference type="RefSeq" id="WP_127702801.1">
    <property type="nucleotide sequence ID" value="NZ_SACK01000001.1"/>
</dbReference>
<evidence type="ECO:0000256" key="2">
    <source>
        <dbReference type="ARBA" id="ARBA00023015"/>
    </source>
</evidence>
<dbReference type="Proteomes" id="UP000282759">
    <property type="component" value="Unassembled WGS sequence"/>
</dbReference>
<keyword evidence="9" id="KW-1185">Reference proteome</keyword>
<comment type="caution">
    <text evidence="8">The sequence shown here is derived from an EMBL/GenBank/DDBJ whole genome shotgun (WGS) entry which is preliminary data.</text>
</comment>
<dbReference type="Pfam" id="PF00072">
    <property type="entry name" value="Response_reg"/>
    <property type="match status" value="1"/>
</dbReference>
<dbReference type="Gene3D" id="1.10.10.60">
    <property type="entry name" value="Homeodomain-like"/>
    <property type="match status" value="1"/>
</dbReference>
<dbReference type="InterPro" id="IPR001789">
    <property type="entry name" value="Sig_transdc_resp-reg_receiver"/>
</dbReference>
<dbReference type="OrthoDB" id="9809670at2"/>